<gene>
    <name evidence="1" type="ORF">DES31_1393</name>
</gene>
<protein>
    <submittedName>
        <fullName evidence="1">Uncharacterized protein</fullName>
    </submittedName>
</protein>
<name>A0A420XFS8_9PAST</name>
<dbReference type="RefSeq" id="WP_154399690.1">
    <property type="nucleotide sequence ID" value="NZ_CP016604.1"/>
</dbReference>
<dbReference type="Proteomes" id="UP000280099">
    <property type="component" value="Unassembled WGS sequence"/>
</dbReference>
<evidence type="ECO:0000313" key="1">
    <source>
        <dbReference type="EMBL" id="RKR71658.1"/>
    </source>
</evidence>
<evidence type="ECO:0000313" key="2">
    <source>
        <dbReference type="Proteomes" id="UP000280099"/>
    </source>
</evidence>
<organism evidence="1 2">
    <name type="scientific">Otariodibacter oris</name>
    <dbReference type="NCBI Taxonomy" id="1032623"/>
    <lineage>
        <taxon>Bacteria</taxon>
        <taxon>Pseudomonadati</taxon>
        <taxon>Pseudomonadota</taxon>
        <taxon>Gammaproteobacteria</taxon>
        <taxon>Pasteurellales</taxon>
        <taxon>Pasteurellaceae</taxon>
        <taxon>Otariodibacter</taxon>
    </lineage>
</organism>
<dbReference type="EMBL" id="RBJC01000007">
    <property type="protein sequence ID" value="RKR71658.1"/>
    <property type="molecule type" value="Genomic_DNA"/>
</dbReference>
<sequence>MSKILVSVINIRFTFSCYINRCVVILMGDVKKVGVALNKKADHRSALEM</sequence>
<accession>A0A420XFS8</accession>
<proteinExistence type="predicted"/>
<comment type="caution">
    <text evidence="1">The sequence shown here is derived from an EMBL/GenBank/DDBJ whole genome shotgun (WGS) entry which is preliminary data.</text>
</comment>
<keyword evidence="2" id="KW-1185">Reference proteome</keyword>
<reference evidence="1 2" key="1">
    <citation type="submission" date="2018-10" db="EMBL/GenBank/DDBJ databases">
        <title>Genomic Encyclopedia of Type Strains, Phase IV (KMG-IV): sequencing the most valuable type-strain genomes for metagenomic binning, comparative biology and taxonomic classification.</title>
        <authorList>
            <person name="Goeker M."/>
        </authorList>
    </citation>
    <scope>NUCLEOTIDE SEQUENCE [LARGE SCALE GENOMIC DNA]</scope>
    <source>
        <strain evidence="1 2">DSM 23800</strain>
    </source>
</reference>
<dbReference type="AlphaFoldDB" id="A0A420XFS8"/>